<proteinExistence type="predicted"/>
<evidence type="ECO:0000313" key="2">
    <source>
        <dbReference type="EMBL" id="SEC01276.1"/>
    </source>
</evidence>
<dbReference type="AlphaFoldDB" id="A0A1H4P1A0"/>
<protein>
    <recommendedName>
        <fullName evidence="4">3-keto-disaccharide hydrolase domain-containing protein</fullName>
    </recommendedName>
</protein>
<dbReference type="OrthoDB" id="115015at2"/>
<keyword evidence="1" id="KW-0732">Signal</keyword>
<organism evidence="2 3">
    <name type="scientific">Terriglobus roseus</name>
    <dbReference type="NCBI Taxonomy" id="392734"/>
    <lineage>
        <taxon>Bacteria</taxon>
        <taxon>Pseudomonadati</taxon>
        <taxon>Acidobacteriota</taxon>
        <taxon>Terriglobia</taxon>
        <taxon>Terriglobales</taxon>
        <taxon>Acidobacteriaceae</taxon>
        <taxon>Terriglobus</taxon>
    </lineage>
</organism>
<evidence type="ECO:0000313" key="3">
    <source>
        <dbReference type="Proteomes" id="UP000182409"/>
    </source>
</evidence>
<evidence type="ECO:0000256" key="1">
    <source>
        <dbReference type="SAM" id="SignalP"/>
    </source>
</evidence>
<sequence>MRNSLCCTFALAAIALVPALRAQAPAGAPPAQEEKAKAIANGGIFVPGWKATVDAGAVKQGQSEKDSSFKMEGKAFHVMTGPALTYWNPKNAPTGDYTVMANFNEPQYMNRNDHPHPYGIFIAGNDMGTPNESGLYCAAYGNGNFIVRGFGPAPFQVNGRRGEANDAVHKAAGPGQPVSQAISVQVKGDSVSCIINGTTVGTYKKADLVGPGKLKSTDGVAGIRFAHNTDATVSDFMVMKP</sequence>
<dbReference type="RefSeq" id="WP_074654291.1">
    <property type="nucleotide sequence ID" value="NZ_FNSD01000001.1"/>
</dbReference>
<gene>
    <name evidence="2" type="ORF">SAMN05443244_2424</name>
</gene>
<dbReference type="EMBL" id="FNSD01000001">
    <property type="protein sequence ID" value="SEC01276.1"/>
    <property type="molecule type" value="Genomic_DNA"/>
</dbReference>
<feature type="signal peptide" evidence="1">
    <location>
        <begin position="1"/>
        <end position="22"/>
    </location>
</feature>
<name>A0A1H4P1A0_9BACT</name>
<feature type="chain" id="PRO_5010241915" description="3-keto-disaccharide hydrolase domain-containing protein" evidence="1">
    <location>
        <begin position="23"/>
        <end position="241"/>
    </location>
</feature>
<dbReference type="Proteomes" id="UP000182409">
    <property type="component" value="Unassembled WGS sequence"/>
</dbReference>
<reference evidence="2 3" key="1">
    <citation type="submission" date="2016-10" db="EMBL/GenBank/DDBJ databases">
        <authorList>
            <person name="de Groot N.N."/>
        </authorList>
    </citation>
    <scope>NUCLEOTIDE SEQUENCE [LARGE SCALE GENOMIC DNA]</scope>
    <source>
        <strain evidence="2 3">AB35.6</strain>
    </source>
</reference>
<evidence type="ECO:0008006" key="4">
    <source>
        <dbReference type="Google" id="ProtNLM"/>
    </source>
</evidence>
<accession>A0A1H4P1A0</accession>